<keyword evidence="2" id="KW-1185">Reference proteome</keyword>
<evidence type="ECO:0000313" key="2">
    <source>
        <dbReference type="Proteomes" id="UP000186110"/>
    </source>
</evidence>
<name>A0A1P8KDF1_9BURK</name>
<dbReference type="KEGG" id="rsb:RS694_17035"/>
<reference evidence="1 2" key="1">
    <citation type="submission" date="2017-01" db="EMBL/GenBank/DDBJ databases">
        <authorList>
            <person name="Mah S.A."/>
            <person name="Swanson W.J."/>
            <person name="Moy G.W."/>
            <person name="Vacquier V.D."/>
        </authorList>
    </citation>
    <scope>NUCLEOTIDE SEQUENCE [LARGE SCALE GENOMIC DNA]</scope>
    <source>
        <strain evidence="1 2">DSM 22694</strain>
    </source>
</reference>
<accession>A0A1P8KDF1</accession>
<dbReference type="STRING" id="1484693.RS694_17035"/>
<dbReference type="Proteomes" id="UP000186110">
    <property type="component" value="Chromosome"/>
</dbReference>
<protein>
    <submittedName>
        <fullName evidence="1">Uncharacterized protein</fullName>
    </submittedName>
</protein>
<sequence length="60" mass="6509">MLGKWAGMQRQYCASPLECANHKACATTEAVVAGIGKTVSPMQIQGANSFQGHFQQIHYL</sequence>
<dbReference type="EMBL" id="CP019239">
    <property type="protein sequence ID" value="APW44070.1"/>
    <property type="molecule type" value="Genomic_DNA"/>
</dbReference>
<dbReference type="AlphaFoldDB" id="A0A1P8KDF1"/>
<proteinExistence type="predicted"/>
<gene>
    <name evidence="1" type="ORF">RS694_17035</name>
</gene>
<organism evidence="1 2">
    <name type="scientific">Rhodoferax saidenbachensis</name>
    <dbReference type="NCBI Taxonomy" id="1484693"/>
    <lineage>
        <taxon>Bacteria</taxon>
        <taxon>Pseudomonadati</taxon>
        <taxon>Pseudomonadota</taxon>
        <taxon>Betaproteobacteria</taxon>
        <taxon>Burkholderiales</taxon>
        <taxon>Comamonadaceae</taxon>
        <taxon>Rhodoferax</taxon>
    </lineage>
</organism>
<evidence type="ECO:0000313" key="1">
    <source>
        <dbReference type="EMBL" id="APW44070.1"/>
    </source>
</evidence>